<accession>A0A2V4BFJ8</accession>
<comment type="similarity">
    <text evidence="1">Belongs to the LytR/CpsA/Psr (LCP) family.</text>
</comment>
<dbReference type="EMBL" id="MASW01000001">
    <property type="protein sequence ID" value="PXY32829.1"/>
    <property type="molecule type" value="Genomic_DNA"/>
</dbReference>
<evidence type="ECO:0000256" key="3">
    <source>
        <dbReference type="SAM" id="Phobius"/>
    </source>
</evidence>
<organism evidence="5 6">
    <name type="scientific">Prauserella muralis</name>
    <dbReference type="NCBI Taxonomy" id="588067"/>
    <lineage>
        <taxon>Bacteria</taxon>
        <taxon>Bacillati</taxon>
        <taxon>Actinomycetota</taxon>
        <taxon>Actinomycetes</taxon>
        <taxon>Pseudonocardiales</taxon>
        <taxon>Pseudonocardiaceae</taxon>
        <taxon>Prauserella</taxon>
    </lineage>
</organism>
<evidence type="ECO:0000313" key="6">
    <source>
        <dbReference type="Proteomes" id="UP000249915"/>
    </source>
</evidence>
<protein>
    <submittedName>
        <fullName evidence="5">LytR family transcriptional regulator</fullName>
    </submittedName>
</protein>
<feature type="region of interest" description="Disordered" evidence="2">
    <location>
        <begin position="90"/>
        <end position="111"/>
    </location>
</feature>
<gene>
    <name evidence="5" type="ORF">BAY60_08960</name>
</gene>
<keyword evidence="6" id="KW-1185">Reference proteome</keyword>
<evidence type="ECO:0000259" key="4">
    <source>
        <dbReference type="Pfam" id="PF03816"/>
    </source>
</evidence>
<name>A0A2V4BFJ8_9PSEU</name>
<comment type="caution">
    <text evidence="5">The sequence shown here is derived from an EMBL/GenBank/DDBJ whole genome shotgun (WGS) entry which is preliminary data.</text>
</comment>
<dbReference type="NCBIfam" id="TIGR00350">
    <property type="entry name" value="lytR_cpsA_psr"/>
    <property type="match status" value="1"/>
</dbReference>
<dbReference type="PANTHER" id="PTHR33392">
    <property type="entry name" value="POLYISOPRENYL-TEICHOIC ACID--PEPTIDOGLYCAN TEICHOIC ACID TRANSFERASE TAGU"/>
    <property type="match status" value="1"/>
</dbReference>
<evidence type="ECO:0000256" key="2">
    <source>
        <dbReference type="SAM" id="MobiDB-lite"/>
    </source>
</evidence>
<dbReference type="PANTHER" id="PTHR33392:SF6">
    <property type="entry name" value="POLYISOPRENYL-TEICHOIC ACID--PEPTIDOGLYCAN TEICHOIC ACID TRANSFERASE TAGU"/>
    <property type="match status" value="1"/>
</dbReference>
<feature type="region of interest" description="Disordered" evidence="2">
    <location>
        <begin position="1"/>
        <end position="50"/>
    </location>
</feature>
<keyword evidence="3" id="KW-1133">Transmembrane helix</keyword>
<feature type="compositionally biased region" description="Polar residues" evidence="2">
    <location>
        <begin position="1"/>
        <end position="15"/>
    </location>
</feature>
<proteinExistence type="inferred from homology"/>
<evidence type="ECO:0000256" key="1">
    <source>
        <dbReference type="ARBA" id="ARBA00006068"/>
    </source>
</evidence>
<dbReference type="Gene3D" id="3.40.630.190">
    <property type="entry name" value="LCP protein"/>
    <property type="match status" value="1"/>
</dbReference>
<keyword evidence="3" id="KW-0812">Transmembrane</keyword>
<dbReference type="RefSeq" id="WP_245992431.1">
    <property type="nucleotide sequence ID" value="NZ_MASW01000001.1"/>
</dbReference>
<feature type="domain" description="Cell envelope-related transcriptional attenuator" evidence="4">
    <location>
        <begin position="147"/>
        <end position="317"/>
    </location>
</feature>
<dbReference type="Proteomes" id="UP000249915">
    <property type="component" value="Unassembled WGS sequence"/>
</dbReference>
<dbReference type="AlphaFoldDB" id="A0A2V4BFJ8"/>
<dbReference type="Pfam" id="PF03816">
    <property type="entry name" value="LytR_cpsA_psr"/>
    <property type="match status" value="1"/>
</dbReference>
<reference evidence="5 6" key="1">
    <citation type="submission" date="2016-07" db="EMBL/GenBank/DDBJ databases">
        <title>Draft genome sequence of Prauserella muralis DSM 45305, isolated from a mould-covered wall in an indoor environment.</title>
        <authorList>
            <person name="Ruckert C."/>
            <person name="Albersmeier A."/>
            <person name="Jiang C.-L."/>
            <person name="Jiang Y."/>
            <person name="Kalinowski J."/>
            <person name="Schneider O."/>
            <person name="Winkler A."/>
            <person name="Zotchev S.B."/>
        </authorList>
    </citation>
    <scope>NUCLEOTIDE SEQUENCE [LARGE SCALE GENOMIC DNA]</scope>
    <source>
        <strain evidence="5 6">DSM 45305</strain>
    </source>
</reference>
<sequence length="431" mass="45165">MASSAVPTPYPRSSGTGDGEAPDSEDGDGDAGRPGEQAGDAPPRRRRRSPVRAAARTLIALLSVVALAATGYAYATLDQLQDNVQTTDALTYDDHGDDEEGTPPPPKDDGATDILLVGADSRTDMQGNPLPLSMLKQLRTESKEGINTDTLIVLRIPKDGSAPSAVSIPRDTWVDVPQGGRDKINSAYGAAKVAEAQRLRAEGRTDSAAISRESDQAGRRALVKTVQDFTQVSIDHYAEIGLLGFYLLTEALGGVEVCLNHATEDKDSGADFAAGPQVVSGGEALSFVRQRKNLPRGDLDRIVRQQAFLASALNKVLSAGTLTNPGKLSQLTETVRRSLVMDPDLDLLQFAEQAKDIASGKIRFVTIPVVQVGARSADGQSIITVDTGQVRSFLRNLVNRDLPPPAAGGGGSAPAAGASAPITADGVPCVN</sequence>
<dbReference type="InterPro" id="IPR050922">
    <property type="entry name" value="LytR/CpsA/Psr_CW_biosynth"/>
</dbReference>
<dbReference type="InterPro" id="IPR004474">
    <property type="entry name" value="LytR_CpsA_psr"/>
</dbReference>
<feature type="compositionally biased region" description="Acidic residues" evidence="2">
    <location>
        <begin position="20"/>
        <end position="29"/>
    </location>
</feature>
<keyword evidence="3" id="KW-0472">Membrane</keyword>
<feature type="transmembrane region" description="Helical" evidence="3">
    <location>
        <begin position="53"/>
        <end position="75"/>
    </location>
</feature>
<evidence type="ECO:0000313" key="5">
    <source>
        <dbReference type="EMBL" id="PXY32829.1"/>
    </source>
</evidence>